<evidence type="ECO:0000259" key="5">
    <source>
        <dbReference type="Pfam" id="PF01509"/>
    </source>
</evidence>
<evidence type="ECO:0000256" key="1">
    <source>
        <dbReference type="ARBA" id="ARBA00008999"/>
    </source>
</evidence>
<keyword evidence="8" id="KW-1185">Reference proteome</keyword>
<dbReference type="InterPro" id="IPR014780">
    <property type="entry name" value="tRNA_psdUridine_synth_TruB"/>
</dbReference>
<accession>A0A6A0AC00</accession>
<evidence type="ECO:0000256" key="2">
    <source>
        <dbReference type="ARBA" id="ARBA00012787"/>
    </source>
</evidence>
<dbReference type="EC" id="5.4.99.25" evidence="2"/>
<protein>
    <recommendedName>
        <fullName evidence="2">tRNA pseudouridine(55) synthase</fullName>
        <ecNumber evidence="2">5.4.99.25</ecNumber>
    </recommendedName>
</protein>
<dbReference type="AlphaFoldDB" id="A0A6A0AC00"/>
<dbReference type="SUPFAM" id="SSF55120">
    <property type="entry name" value="Pseudouridine synthase"/>
    <property type="match status" value="1"/>
</dbReference>
<reference evidence="7 8" key="1">
    <citation type="submission" date="2020-02" db="EMBL/GenBank/DDBJ databases">
        <title>Draft genome sequence of Haematococcus lacustris strain NIES-144.</title>
        <authorList>
            <person name="Morimoto D."/>
            <person name="Nakagawa S."/>
            <person name="Yoshida T."/>
            <person name="Sawayama S."/>
        </authorList>
    </citation>
    <scope>NUCLEOTIDE SEQUENCE [LARGE SCALE GENOMIC DNA]</scope>
    <source>
        <strain evidence="7 8">NIES-144</strain>
    </source>
</reference>
<dbReference type="Gene3D" id="3.30.2350.10">
    <property type="entry name" value="Pseudouridine synthase"/>
    <property type="match status" value="1"/>
</dbReference>
<dbReference type="GO" id="GO:0005634">
    <property type="term" value="C:nucleus"/>
    <property type="evidence" value="ECO:0007669"/>
    <property type="project" value="TreeGrafter"/>
</dbReference>
<dbReference type="Proteomes" id="UP000485058">
    <property type="component" value="Unassembled WGS sequence"/>
</dbReference>
<dbReference type="PANTHER" id="PTHR13767">
    <property type="entry name" value="TRNA-PSEUDOURIDINE SYNTHASE"/>
    <property type="match status" value="1"/>
</dbReference>
<keyword evidence="3" id="KW-0819">tRNA processing</keyword>
<dbReference type="Pfam" id="PF16198">
    <property type="entry name" value="TruB_C_2"/>
    <property type="match status" value="1"/>
</dbReference>
<evidence type="ECO:0000256" key="4">
    <source>
        <dbReference type="ARBA" id="ARBA00023235"/>
    </source>
</evidence>
<dbReference type="GO" id="GO:0006400">
    <property type="term" value="P:tRNA modification"/>
    <property type="evidence" value="ECO:0007669"/>
    <property type="project" value="TreeGrafter"/>
</dbReference>
<evidence type="ECO:0000256" key="3">
    <source>
        <dbReference type="ARBA" id="ARBA00022694"/>
    </source>
</evidence>
<organism evidence="7 8">
    <name type="scientific">Haematococcus lacustris</name>
    <name type="common">Green alga</name>
    <name type="synonym">Haematococcus pluvialis</name>
    <dbReference type="NCBI Taxonomy" id="44745"/>
    <lineage>
        <taxon>Eukaryota</taxon>
        <taxon>Viridiplantae</taxon>
        <taxon>Chlorophyta</taxon>
        <taxon>core chlorophytes</taxon>
        <taxon>Chlorophyceae</taxon>
        <taxon>CS clade</taxon>
        <taxon>Chlamydomonadales</taxon>
        <taxon>Haematococcaceae</taxon>
        <taxon>Haematococcus</taxon>
    </lineage>
</organism>
<dbReference type="Pfam" id="PF01509">
    <property type="entry name" value="TruB_N"/>
    <property type="match status" value="1"/>
</dbReference>
<dbReference type="InterPro" id="IPR020103">
    <property type="entry name" value="PsdUridine_synth_cat_dom_sf"/>
</dbReference>
<keyword evidence="4" id="KW-0413">Isomerase</keyword>
<dbReference type="GO" id="GO:0160148">
    <property type="term" value="F:tRNA pseudouridine(55) synthase activity"/>
    <property type="evidence" value="ECO:0007669"/>
    <property type="project" value="UniProtKB-EC"/>
</dbReference>
<feature type="domain" description="Pseudouridine synthase II N-terminal" evidence="5">
    <location>
        <begin position="3"/>
        <end position="80"/>
    </location>
</feature>
<name>A0A6A0AC00_HAELA</name>
<proteinExistence type="inferred from homology"/>
<dbReference type="GO" id="GO:0003723">
    <property type="term" value="F:RNA binding"/>
    <property type="evidence" value="ECO:0007669"/>
    <property type="project" value="InterPro"/>
</dbReference>
<dbReference type="GO" id="GO:1990481">
    <property type="term" value="P:mRNA pseudouridine synthesis"/>
    <property type="evidence" value="ECO:0007669"/>
    <property type="project" value="TreeGrafter"/>
</dbReference>
<dbReference type="PANTHER" id="PTHR13767:SF2">
    <property type="entry name" value="PSEUDOURIDYLATE SYNTHASE TRUB1"/>
    <property type="match status" value="1"/>
</dbReference>
<evidence type="ECO:0000313" key="8">
    <source>
        <dbReference type="Proteomes" id="UP000485058"/>
    </source>
</evidence>
<gene>
    <name evidence="7" type="ORF">HaLaN_29073</name>
</gene>
<comment type="caution">
    <text evidence="7">The sequence shown here is derived from an EMBL/GenBank/DDBJ whole genome shotgun (WGS) entry which is preliminary data.</text>
</comment>
<dbReference type="InterPro" id="IPR002501">
    <property type="entry name" value="PsdUridine_synth_N"/>
</dbReference>
<evidence type="ECO:0000259" key="6">
    <source>
        <dbReference type="Pfam" id="PF16198"/>
    </source>
</evidence>
<dbReference type="InterPro" id="IPR032819">
    <property type="entry name" value="TruB_C"/>
</dbReference>
<dbReference type="EMBL" id="BLLF01004793">
    <property type="protein sequence ID" value="GFH30256.1"/>
    <property type="molecule type" value="Genomic_DNA"/>
</dbReference>
<sequence length="143" mass="15775">MFNEQVQSAAEKFVGDLQQLPPMFSAVKVAGQRLYWAAREGLEVVRQPRAVQVFSLTVWREGEAAQDLHFHMHCSKGTYVRSVAHDLGQALGCGAHLTALRRETVGDFSVSVAWQLPDLIDQLAEAELRAVGQGQGTAKKLRC</sequence>
<feature type="domain" description="tRNA pseudouridylate synthase B C-terminal" evidence="6">
    <location>
        <begin position="81"/>
        <end position="129"/>
    </location>
</feature>
<evidence type="ECO:0000313" key="7">
    <source>
        <dbReference type="EMBL" id="GFH30256.1"/>
    </source>
</evidence>
<comment type="similarity">
    <text evidence="1">Belongs to the pseudouridine synthase TruB family.</text>
</comment>